<keyword evidence="1" id="KW-1133">Transmembrane helix</keyword>
<dbReference type="RefSeq" id="WP_188453690.1">
    <property type="nucleotide sequence ID" value="NZ_BMFR01000001.1"/>
</dbReference>
<dbReference type="Gene3D" id="1.10.287.4300">
    <property type="entry name" value="Stage III sporulation protein AH-like"/>
    <property type="match status" value="1"/>
</dbReference>
<dbReference type="InterPro" id="IPR024232">
    <property type="entry name" value="SpoIIIAH"/>
</dbReference>
<dbReference type="InterPro" id="IPR038503">
    <property type="entry name" value="SpoIIIAH_sf"/>
</dbReference>
<reference evidence="2" key="2">
    <citation type="submission" date="2020-09" db="EMBL/GenBank/DDBJ databases">
        <authorList>
            <person name="Sun Q."/>
            <person name="Zhou Y."/>
        </authorList>
    </citation>
    <scope>NUCLEOTIDE SEQUENCE</scope>
    <source>
        <strain evidence="2">CGMCC 1.12754</strain>
    </source>
</reference>
<keyword evidence="1" id="KW-0472">Membrane</keyword>
<dbReference type="AlphaFoldDB" id="A0A917H0V6"/>
<dbReference type="EMBL" id="BMFR01000001">
    <property type="protein sequence ID" value="GGG63937.1"/>
    <property type="molecule type" value="Genomic_DNA"/>
</dbReference>
<protein>
    <submittedName>
        <fullName evidence="2">Stage III sporulation protein AH</fullName>
    </submittedName>
</protein>
<comment type="caution">
    <text evidence="2">The sequence shown here is derived from an EMBL/GenBank/DDBJ whole genome shotgun (WGS) entry which is preliminary data.</text>
</comment>
<evidence type="ECO:0000313" key="3">
    <source>
        <dbReference type="Proteomes" id="UP000622860"/>
    </source>
</evidence>
<name>A0A917H0V6_9BACI</name>
<keyword evidence="3" id="KW-1185">Reference proteome</keyword>
<dbReference type="Proteomes" id="UP000622860">
    <property type="component" value="Unassembled WGS sequence"/>
</dbReference>
<feature type="transmembrane region" description="Helical" evidence="1">
    <location>
        <begin position="7"/>
        <end position="24"/>
    </location>
</feature>
<accession>A0A917H0V6</accession>
<sequence length="185" mass="20682">MLKKQTVWLLTMLSLMIVLSVYYLTSPDSGDLAYGVNDGQDESEETAANDAAETENGASVDEIANASEDQFFTTVRMELQDKRSEAKERLNEVVASSTASTEEKNKAYDDIAAIESRSTKETILEKSILDSSEYQDVLVRWEDGKVFVHVKADELSKTAANNIMQLVRDEFGDIRVNVDFQHPES</sequence>
<evidence type="ECO:0000256" key="1">
    <source>
        <dbReference type="SAM" id="Phobius"/>
    </source>
</evidence>
<reference evidence="2" key="1">
    <citation type="journal article" date="2014" name="Int. J. Syst. Evol. Microbiol.">
        <title>Complete genome sequence of Corynebacterium casei LMG S-19264T (=DSM 44701T), isolated from a smear-ripened cheese.</title>
        <authorList>
            <consortium name="US DOE Joint Genome Institute (JGI-PGF)"/>
            <person name="Walter F."/>
            <person name="Albersmeier A."/>
            <person name="Kalinowski J."/>
            <person name="Ruckert C."/>
        </authorList>
    </citation>
    <scope>NUCLEOTIDE SEQUENCE</scope>
    <source>
        <strain evidence="2">CGMCC 1.12754</strain>
    </source>
</reference>
<proteinExistence type="predicted"/>
<gene>
    <name evidence="2" type="ORF">GCM10011398_04280</name>
</gene>
<keyword evidence="1" id="KW-0812">Transmembrane</keyword>
<organism evidence="2 3">
    <name type="scientific">Virgibacillus oceani</name>
    <dbReference type="NCBI Taxonomy" id="1479511"/>
    <lineage>
        <taxon>Bacteria</taxon>
        <taxon>Bacillati</taxon>
        <taxon>Bacillota</taxon>
        <taxon>Bacilli</taxon>
        <taxon>Bacillales</taxon>
        <taxon>Bacillaceae</taxon>
        <taxon>Virgibacillus</taxon>
    </lineage>
</organism>
<evidence type="ECO:0000313" key="2">
    <source>
        <dbReference type="EMBL" id="GGG63937.1"/>
    </source>
</evidence>
<dbReference type="Pfam" id="PF12685">
    <property type="entry name" value="SpoIIIAH"/>
    <property type="match status" value="1"/>
</dbReference>